<accession>A0A0G1REH2</accession>
<keyword evidence="2" id="KW-0812">Transmembrane</keyword>
<protein>
    <recommendedName>
        <fullName evidence="3">Endonuclease GajA/Old nuclease/RecF-like AAA domain-containing protein</fullName>
    </recommendedName>
</protein>
<dbReference type="Pfam" id="PF13175">
    <property type="entry name" value="AAA_15"/>
    <property type="match status" value="1"/>
</dbReference>
<feature type="coiled-coil region" evidence="1">
    <location>
        <begin position="501"/>
        <end position="559"/>
    </location>
</feature>
<dbReference type="Proteomes" id="UP000034644">
    <property type="component" value="Unassembled WGS sequence"/>
</dbReference>
<dbReference type="EMBL" id="LCLO01000007">
    <property type="protein sequence ID" value="KKU19315.1"/>
    <property type="molecule type" value="Genomic_DNA"/>
</dbReference>
<evidence type="ECO:0000313" key="4">
    <source>
        <dbReference type="EMBL" id="KKU19315.1"/>
    </source>
</evidence>
<dbReference type="Gene3D" id="3.40.50.300">
    <property type="entry name" value="P-loop containing nucleotide triphosphate hydrolases"/>
    <property type="match status" value="2"/>
</dbReference>
<keyword evidence="2" id="KW-0472">Membrane</keyword>
<evidence type="ECO:0000259" key="3">
    <source>
        <dbReference type="Pfam" id="PF13175"/>
    </source>
</evidence>
<evidence type="ECO:0000313" key="5">
    <source>
        <dbReference type="Proteomes" id="UP000034644"/>
    </source>
</evidence>
<sequence length="705" mass="82308">MSKFKLMFLKSLYLKNFKRFDELKIDFPDDITVVIGPNEKGKSTLVSAIIAGLFYDPKKRNREIEVLRSWQSPDKFYEIKMEFEANGENCVLLKDFERKKIFFENQATGEKSDDFQEITEKFRQIGGYRNAKLFESTSCVRQEQIASVAVEKKELGRALEDLIGGGFGSRGFGEIIQRLEKAVADLNRGRGESGWRIAKNPGLIKSLEDKIGKNAETRLAAEEALKKVQDAWLNFWRLEGDFEKISKDIELSKKELENIRTYTSLRKEMADAKVKLEEISGDLREIEGLRKKISQLDAYLEKLEPYRAVDYNEFLNVLHSIKVREERLEELRERREILRSQGKKTKEFINPLLIYLMLPLTAAGALGFFFSPWFFFAWILEGILLLWFAFSHRTLKRLTDAELQNQIVGLEKELTEIKKQLADKFEAYNVESFEELEEAKQYLAQFEKEKHLLESKIEGILRNQTAETLKAKQHELAGRLLVDEAKIERIQLTREPENRDVIALENRLENSAKEKEKLQKEMIETKAVISQTRVSEDDIFNLEAQMGQLERKLQKAFEKEKVYKLTAEVLSQAKKETEKDSRGVLEKYMREFLAEITDGRYRQISITDDWLLKVFSPEKGEEILPDGQLSQGTIDQFYLVARFAFLKLLFPQARPLIILDDPFQSFDKKRRQKTKKILKELSREFQILLLTHSDDYNDWGTVKKL</sequence>
<dbReference type="InterPro" id="IPR041685">
    <property type="entry name" value="AAA_GajA/Old/RecF-like"/>
</dbReference>
<gene>
    <name evidence="4" type="ORF">UX27_C0007G0009</name>
</gene>
<organism evidence="4 5">
    <name type="scientific">Candidatus Azambacteria bacterium GW2011_GWA2_45_90</name>
    <dbReference type="NCBI Taxonomy" id="1618614"/>
    <lineage>
        <taxon>Bacteria</taxon>
        <taxon>Candidatus Azamiibacteriota</taxon>
    </lineage>
</organism>
<evidence type="ECO:0000256" key="2">
    <source>
        <dbReference type="SAM" id="Phobius"/>
    </source>
</evidence>
<evidence type="ECO:0000256" key="1">
    <source>
        <dbReference type="SAM" id="Coils"/>
    </source>
</evidence>
<proteinExistence type="predicted"/>
<feature type="domain" description="Endonuclease GajA/Old nuclease/RecF-like AAA" evidence="3">
    <location>
        <begin position="7"/>
        <end position="122"/>
    </location>
</feature>
<comment type="caution">
    <text evidence="4">The sequence shown here is derived from an EMBL/GenBank/DDBJ whole genome shotgun (WGS) entry which is preliminary data.</text>
</comment>
<feature type="transmembrane region" description="Helical" evidence="2">
    <location>
        <begin position="348"/>
        <end position="367"/>
    </location>
</feature>
<reference evidence="4 5" key="1">
    <citation type="journal article" date="2015" name="Nature">
        <title>rRNA introns, odd ribosomes, and small enigmatic genomes across a large radiation of phyla.</title>
        <authorList>
            <person name="Brown C.T."/>
            <person name="Hug L.A."/>
            <person name="Thomas B.C."/>
            <person name="Sharon I."/>
            <person name="Castelle C.J."/>
            <person name="Singh A."/>
            <person name="Wilkins M.J."/>
            <person name="Williams K.H."/>
            <person name="Banfield J.F."/>
        </authorList>
    </citation>
    <scope>NUCLEOTIDE SEQUENCE [LARGE SCALE GENOMIC DNA]</scope>
</reference>
<dbReference type="PANTHER" id="PTHR41259:SF1">
    <property type="entry name" value="DOUBLE-STRAND BREAK REPAIR RAD50 ATPASE, PUTATIVE-RELATED"/>
    <property type="match status" value="1"/>
</dbReference>
<feature type="coiled-coil region" evidence="1">
    <location>
        <begin position="400"/>
        <end position="463"/>
    </location>
</feature>
<dbReference type="SUPFAM" id="SSF52540">
    <property type="entry name" value="P-loop containing nucleoside triphosphate hydrolases"/>
    <property type="match status" value="1"/>
</dbReference>
<name>A0A0G1REH2_9BACT</name>
<keyword evidence="2" id="KW-1133">Transmembrane helix</keyword>
<dbReference type="AlphaFoldDB" id="A0A0G1REH2"/>
<keyword evidence="1" id="KW-0175">Coiled coil</keyword>
<dbReference type="PANTHER" id="PTHR41259">
    <property type="entry name" value="DOUBLE-STRAND BREAK REPAIR RAD50 ATPASE, PUTATIVE-RELATED"/>
    <property type="match status" value="1"/>
</dbReference>
<dbReference type="InterPro" id="IPR027417">
    <property type="entry name" value="P-loop_NTPase"/>
</dbReference>
<feature type="transmembrane region" description="Helical" evidence="2">
    <location>
        <begin position="373"/>
        <end position="390"/>
    </location>
</feature>